<evidence type="ECO:0000313" key="6">
    <source>
        <dbReference type="Proteomes" id="UP000199226"/>
    </source>
</evidence>
<dbReference type="AlphaFoldDB" id="A0A1G9M8H3"/>
<reference evidence="6" key="1">
    <citation type="submission" date="2016-10" db="EMBL/GenBank/DDBJ databases">
        <authorList>
            <person name="Varghese N."/>
            <person name="Submissions S."/>
        </authorList>
    </citation>
    <scope>NUCLEOTIDE SEQUENCE [LARGE SCALE GENOMIC DNA]</scope>
    <source>
        <strain evidence="6">DSM 24536</strain>
    </source>
</reference>
<keyword evidence="6" id="KW-1185">Reference proteome</keyword>
<protein>
    <submittedName>
        <fullName evidence="5">Site-specific recombinase XerD</fullName>
    </submittedName>
</protein>
<feature type="domain" description="Tyr recombinase" evidence="4">
    <location>
        <begin position="191"/>
        <end position="361"/>
    </location>
</feature>
<dbReference type="InterPro" id="IPR011010">
    <property type="entry name" value="DNA_brk_join_enz"/>
</dbReference>
<dbReference type="Gene3D" id="1.10.150.130">
    <property type="match status" value="1"/>
</dbReference>
<organism evidence="5 6">
    <name type="scientific">Daejeonella rubra</name>
    <dbReference type="NCBI Taxonomy" id="990371"/>
    <lineage>
        <taxon>Bacteria</taxon>
        <taxon>Pseudomonadati</taxon>
        <taxon>Bacteroidota</taxon>
        <taxon>Sphingobacteriia</taxon>
        <taxon>Sphingobacteriales</taxon>
        <taxon>Sphingobacteriaceae</taxon>
        <taxon>Daejeonella</taxon>
    </lineage>
</organism>
<evidence type="ECO:0000256" key="3">
    <source>
        <dbReference type="ARBA" id="ARBA00023172"/>
    </source>
</evidence>
<dbReference type="InterPro" id="IPR002104">
    <property type="entry name" value="Integrase_catalytic"/>
</dbReference>
<evidence type="ECO:0000256" key="2">
    <source>
        <dbReference type="ARBA" id="ARBA00023125"/>
    </source>
</evidence>
<dbReference type="PROSITE" id="PS51898">
    <property type="entry name" value="TYR_RECOMBINASE"/>
    <property type="match status" value="1"/>
</dbReference>
<gene>
    <name evidence="5" type="ORF">SAMN05421813_101277</name>
</gene>
<dbReference type="STRING" id="990371.SAMN05421813_101277"/>
<dbReference type="InterPro" id="IPR035386">
    <property type="entry name" value="Arm-DNA-bind_5"/>
</dbReference>
<dbReference type="InterPro" id="IPR025269">
    <property type="entry name" value="SAM-like_dom"/>
</dbReference>
<evidence type="ECO:0000256" key="1">
    <source>
        <dbReference type="ARBA" id="ARBA00008857"/>
    </source>
</evidence>
<dbReference type="Proteomes" id="UP000199226">
    <property type="component" value="Unassembled WGS sequence"/>
</dbReference>
<dbReference type="GO" id="GO:0006310">
    <property type="term" value="P:DNA recombination"/>
    <property type="evidence" value="ECO:0007669"/>
    <property type="project" value="UniProtKB-KW"/>
</dbReference>
<evidence type="ECO:0000313" key="5">
    <source>
        <dbReference type="EMBL" id="SDL70251.1"/>
    </source>
</evidence>
<dbReference type="Pfam" id="PF00589">
    <property type="entry name" value="Phage_integrase"/>
    <property type="match status" value="1"/>
</dbReference>
<dbReference type="OrthoDB" id="892893at2"/>
<dbReference type="GO" id="GO:0003677">
    <property type="term" value="F:DNA binding"/>
    <property type="evidence" value="ECO:0007669"/>
    <property type="project" value="UniProtKB-KW"/>
</dbReference>
<evidence type="ECO:0000259" key="4">
    <source>
        <dbReference type="PROSITE" id="PS51898"/>
    </source>
</evidence>
<proteinExistence type="inferred from homology"/>
<dbReference type="InterPro" id="IPR013762">
    <property type="entry name" value="Integrase-like_cat_sf"/>
</dbReference>
<dbReference type="Pfam" id="PF17293">
    <property type="entry name" value="Arm-DNA-bind_5"/>
    <property type="match status" value="1"/>
</dbReference>
<dbReference type="EMBL" id="FNHH01000001">
    <property type="protein sequence ID" value="SDL70251.1"/>
    <property type="molecule type" value="Genomic_DNA"/>
</dbReference>
<dbReference type="InterPro" id="IPR050090">
    <property type="entry name" value="Tyrosine_recombinase_XerCD"/>
</dbReference>
<dbReference type="Pfam" id="PF13102">
    <property type="entry name" value="Phage_int_SAM_5"/>
    <property type="match status" value="1"/>
</dbReference>
<sequence length="368" mass="42653">MGVKVRETTLKNDRVRLSLDIYKDGKSRFENLQLYLFGKPKTIVEKDHNKRTRQIAENIRLKREEEMQDDKFNIYTGFKSQGSFIDYFKKMTREKRGSGGNYGNWYSTCKHLVNFVNGKELTFEQCDDKFLNLFKNYLLTGNITKGHLTLSKASASSYLNKIKAALTQAHIDNIISDNPGRKVRGIKVEESRREYLLLEEIKLLTKEECKIPIMKNAFLFSCLTGLRWSDINKLTWGEITFSEAESKWKILFSQQKTKQLQWHPISEQAYSILGKRGENDERVFKGLKYSAWHNFILAEWVLLAGIKKHITFHSGRHTYATLLLTHGADIFTVSKLLGHKDIATTQIYGKIIDSRKNEVIELLPDIGI</sequence>
<dbReference type="RefSeq" id="WP_090698191.1">
    <property type="nucleotide sequence ID" value="NZ_FNHH01000001.1"/>
</dbReference>
<name>A0A1G9M8H3_9SPHI</name>
<dbReference type="PANTHER" id="PTHR30349">
    <property type="entry name" value="PHAGE INTEGRASE-RELATED"/>
    <property type="match status" value="1"/>
</dbReference>
<comment type="similarity">
    <text evidence="1">Belongs to the 'phage' integrase family.</text>
</comment>
<dbReference type="PANTHER" id="PTHR30349:SF64">
    <property type="entry name" value="PROPHAGE INTEGRASE INTD-RELATED"/>
    <property type="match status" value="1"/>
</dbReference>
<keyword evidence="3" id="KW-0233">DNA recombination</keyword>
<dbReference type="InterPro" id="IPR010998">
    <property type="entry name" value="Integrase_recombinase_N"/>
</dbReference>
<dbReference type="CDD" id="cd01185">
    <property type="entry name" value="INTN1_C_like"/>
    <property type="match status" value="1"/>
</dbReference>
<accession>A0A1G9M8H3</accession>
<dbReference type="SUPFAM" id="SSF56349">
    <property type="entry name" value="DNA breaking-rejoining enzymes"/>
    <property type="match status" value="1"/>
</dbReference>
<keyword evidence="2" id="KW-0238">DNA-binding</keyword>
<dbReference type="Gene3D" id="1.10.443.10">
    <property type="entry name" value="Intergrase catalytic core"/>
    <property type="match status" value="1"/>
</dbReference>
<dbReference type="GO" id="GO:0015074">
    <property type="term" value="P:DNA integration"/>
    <property type="evidence" value="ECO:0007669"/>
    <property type="project" value="InterPro"/>
</dbReference>